<evidence type="ECO:0000313" key="4">
    <source>
        <dbReference type="Proteomes" id="UP000283993"/>
    </source>
</evidence>
<accession>A0A423PLH2</accession>
<dbReference type="AlphaFoldDB" id="A0A423PLH2"/>
<evidence type="ECO:0000259" key="2">
    <source>
        <dbReference type="PROSITE" id="PS50943"/>
    </source>
</evidence>
<dbReference type="RefSeq" id="WP_221179955.1">
    <property type="nucleotide sequence ID" value="NZ_AYKH01000021.1"/>
</dbReference>
<dbReference type="InterPro" id="IPR050807">
    <property type="entry name" value="TransReg_Diox_bact_type"/>
</dbReference>
<dbReference type="InterPro" id="IPR014710">
    <property type="entry name" value="RmlC-like_jellyroll"/>
</dbReference>
<dbReference type="CDD" id="cd02209">
    <property type="entry name" value="cupin_XRE_C"/>
    <property type="match status" value="1"/>
</dbReference>
<proteinExistence type="predicted"/>
<keyword evidence="4" id="KW-1185">Reference proteome</keyword>
<dbReference type="SMART" id="SM00530">
    <property type="entry name" value="HTH_XRE"/>
    <property type="match status" value="1"/>
</dbReference>
<gene>
    <name evidence="3" type="ORF">SAOR_10425</name>
</gene>
<dbReference type="Gene3D" id="2.60.120.10">
    <property type="entry name" value="Jelly Rolls"/>
    <property type="match status" value="1"/>
</dbReference>
<dbReference type="Pfam" id="PF01381">
    <property type="entry name" value="HTH_3"/>
    <property type="match status" value="1"/>
</dbReference>
<evidence type="ECO:0000256" key="1">
    <source>
        <dbReference type="ARBA" id="ARBA00023125"/>
    </source>
</evidence>
<dbReference type="GO" id="GO:0005829">
    <property type="term" value="C:cytosol"/>
    <property type="evidence" value="ECO:0007669"/>
    <property type="project" value="TreeGrafter"/>
</dbReference>
<dbReference type="EMBL" id="AYKH01000021">
    <property type="protein sequence ID" value="ROO26438.1"/>
    <property type="molecule type" value="Genomic_DNA"/>
</dbReference>
<reference evidence="3 4" key="1">
    <citation type="submission" date="2013-10" db="EMBL/GenBank/DDBJ databases">
        <title>Salinisphaera orenii MK-B5 Genome Sequencing.</title>
        <authorList>
            <person name="Lai Q."/>
            <person name="Li C."/>
            <person name="Shao Z."/>
        </authorList>
    </citation>
    <scope>NUCLEOTIDE SEQUENCE [LARGE SCALE GENOMIC DNA]</scope>
    <source>
        <strain evidence="3 4">MK-B5</strain>
    </source>
</reference>
<dbReference type="PANTHER" id="PTHR46797">
    <property type="entry name" value="HTH-TYPE TRANSCRIPTIONAL REGULATOR"/>
    <property type="match status" value="1"/>
</dbReference>
<sequence length="190" mass="19882">MNDDAEHAAAALITGIADRLRRERERAQLSASELARRAGLAKSTLTQLEAGRGNPGVETLWALAVALGVPFAQLIAEPAPVTQIVRAGEGPTTRAEQTDFAATLLASCPPGPRHSLYRLTLGAGASRHSAPHIPGTVEHLTVTAGRMNAGPADAPVDLATGDYMRFPGDIAHVYTAVTEPAYAVLVMAYP</sequence>
<dbReference type="InterPro" id="IPR010982">
    <property type="entry name" value="Lambda_DNA-bd_dom_sf"/>
</dbReference>
<dbReference type="SUPFAM" id="SSF51182">
    <property type="entry name" value="RmlC-like cupins"/>
    <property type="match status" value="1"/>
</dbReference>
<dbReference type="InterPro" id="IPR001387">
    <property type="entry name" value="Cro/C1-type_HTH"/>
</dbReference>
<feature type="domain" description="HTH cro/C1-type" evidence="2">
    <location>
        <begin position="20"/>
        <end position="74"/>
    </location>
</feature>
<dbReference type="GO" id="GO:0003677">
    <property type="term" value="F:DNA binding"/>
    <property type="evidence" value="ECO:0007669"/>
    <property type="project" value="UniProtKB-KW"/>
</dbReference>
<dbReference type="InterPro" id="IPR011051">
    <property type="entry name" value="RmlC_Cupin_sf"/>
</dbReference>
<dbReference type="GO" id="GO:0003700">
    <property type="term" value="F:DNA-binding transcription factor activity"/>
    <property type="evidence" value="ECO:0007669"/>
    <property type="project" value="TreeGrafter"/>
</dbReference>
<evidence type="ECO:0000313" key="3">
    <source>
        <dbReference type="EMBL" id="ROO26438.1"/>
    </source>
</evidence>
<name>A0A423PLH2_9GAMM</name>
<keyword evidence="1" id="KW-0238">DNA-binding</keyword>
<dbReference type="Gene3D" id="1.10.260.40">
    <property type="entry name" value="lambda repressor-like DNA-binding domains"/>
    <property type="match status" value="1"/>
</dbReference>
<dbReference type="PROSITE" id="PS50943">
    <property type="entry name" value="HTH_CROC1"/>
    <property type="match status" value="1"/>
</dbReference>
<dbReference type="PANTHER" id="PTHR46797:SF1">
    <property type="entry name" value="METHYLPHOSPHONATE SYNTHASE"/>
    <property type="match status" value="1"/>
</dbReference>
<dbReference type="Proteomes" id="UP000283993">
    <property type="component" value="Unassembled WGS sequence"/>
</dbReference>
<protein>
    <recommendedName>
        <fullName evidence="2">HTH cro/C1-type domain-containing protein</fullName>
    </recommendedName>
</protein>
<dbReference type="CDD" id="cd00093">
    <property type="entry name" value="HTH_XRE"/>
    <property type="match status" value="1"/>
</dbReference>
<comment type="caution">
    <text evidence="3">The sequence shown here is derived from an EMBL/GenBank/DDBJ whole genome shotgun (WGS) entry which is preliminary data.</text>
</comment>
<organism evidence="3 4">
    <name type="scientific">Salinisphaera orenii MK-B5</name>
    <dbReference type="NCBI Taxonomy" id="856730"/>
    <lineage>
        <taxon>Bacteria</taxon>
        <taxon>Pseudomonadati</taxon>
        <taxon>Pseudomonadota</taxon>
        <taxon>Gammaproteobacteria</taxon>
        <taxon>Salinisphaerales</taxon>
        <taxon>Salinisphaeraceae</taxon>
        <taxon>Salinisphaera</taxon>
    </lineage>
</organism>
<dbReference type="SUPFAM" id="SSF47413">
    <property type="entry name" value="lambda repressor-like DNA-binding domains"/>
    <property type="match status" value="1"/>
</dbReference>